<dbReference type="EMBL" id="JBAHYK010001847">
    <property type="protein sequence ID" value="KAL0566591.1"/>
    <property type="molecule type" value="Genomic_DNA"/>
</dbReference>
<organism evidence="1 2">
    <name type="scientific">Marasmius crinis-equi</name>
    <dbReference type="NCBI Taxonomy" id="585013"/>
    <lineage>
        <taxon>Eukaryota</taxon>
        <taxon>Fungi</taxon>
        <taxon>Dikarya</taxon>
        <taxon>Basidiomycota</taxon>
        <taxon>Agaricomycotina</taxon>
        <taxon>Agaricomycetes</taxon>
        <taxon>Agaricomycetidae</taxon>
        <taxon>Agaricales</taxon>
        <taxon>Marasmiineae</taxon>
        <taxon>Marasmiaceae</taxon>
        <taxon>Marasmius</taxon>
    </lineage>
</organism>
<comment type="caution">
    <text evidence="1">The sequence shown here is derived from an EMBL/GenBank/DDBJ whole genome shotgun (WGS) entry which is preliminary data.</text>
</comment>
<gene>
    <name evidence="1" type="ORF">V5O48_015419</name>
</gene>
<proteinExistence type="predicted"/>
<keyword evidence="2" id="KW-1185">Reference proteome</keyword>
<name>A0ABR3EUK3_9AGAR</name>
<sequence length="443" mass="48668">MESREEGVRLWLERSGALPINLSLMMINRSSQWFFPGTPDQATQDLHVRFIESLIQYSRRWKCLLLSHIPAHAMEPFNALTRHDLPLLEEFRDPGMLRNSFGSLPMLHSDDHTPPFVTTVGSLPSLRNLRITLRGRFNLSPQFQWGRLTVLRVTSVGLIESLEFVSSLQRLSNLCPLLSECTLSLQYPNLGAGTAEAPASIESQEWQSLRKLNLTLTGGVMGGSSDARLVPCISRLFESITVPALTRLSLFINCSHIEFGPNGIPSAHPSNVDQALHNLIVRSQCELTHLDLSIPSWDNPGVTLDALPSLVALNVDISLAQQPSPNMSNGTFLLRNIAQSLMSVTCPVLEQFSITSCVPEDTAVLVDLVNARARGTPLKSLRAKFGVLSAAGIRTLTSASELAKSKGLGGKIEWEFSRQKPADYFDYPYPLGVGSADTEVLSA</sequence>
<evidence type="ECO:0000313" key="2">
    <source>
        <dbReference type="Proteomes" id="UP001465976"/>
    </source>
</evidence>
<evidence type="ECO:0008006" key="3">
    <source>
        <dbReference type="Google" id="ProtNLM"/>
    </source>
</evidence>
<dbReference type="Proteomes" id="UP001465976">
    <property type="component" value="Unassembled WGS sequence"/>
</dbReference>
<protein>
    <recommendedName>
        <fullName evidence="3">F-box domain-containing protein</fullName>
    </recommendedName>
</protein>
<accession>A0ABR3EUK3</accession>
<reference evidence="1 2" key="1">
    <citation type="submission" date="2024-02" db="EMBL/GenBank/DDBJ databases">
        <title>A draft genome for the cacao thread blight pathogen Marasmius crinis-equi.</title>
        <authorList>
            <person name="Cohen S.P."/>
            <person name="Baruah I.K."/>
            <person name="Amoako-Attah I."/>
            <person name="Bukari Y."/>
            <person name="Meinhardt L.W."/>
            <person name="Bailey B.A."/>
        </authorList>
    </citation>
    <scope>NUCLEOTIDE SEQUENCE [LARGE SCALE GENOMIC DNA]</scope>
    <source>
        <strain evidence="1 2">GH-76</strain>
    </source>
</reference>
<evidence type="ECO:0000313" key="1">
    <source>
        <dbReference type="EMBL" id="KAL0566591.1"/>
    </source>
</evidence>